<dbReference type="Proteomes" id="UP000222542">
    <property type="component" value="Unassembled WGS sequence"/>
</dbReference>
<reference evidence="1 2" key="1">
    <citation type="journal article" date="2014" name="Nat. Genet.">
        <title>Genome sequence of the hot pepper provides insights into the evolution of pungency in Capsicum species.</title>
        <authorList>
            <person name="Kim S."/>
            <person name="Park M."/>
            <person name="Yeom S.I."/>
            <person name="Kim Y.M."/>
            <person name="Lee J.M."/>
            <person name="Lee H.A."/>
            <person name="Seo E."/>
            <person name="Choi J."/>
            <person name="Cheong K."/>
            <person name="Kim K.T."/>
            <person name="Jung K."/>
            <person name="Lee G.W."/>
            <person name="Oh S.K."/>
            <person name="Bae C."/>
            <person name="Kim S.B."/>
            <person name="Lee H.Y."/>
            <person name="Kim S.Y."/>
            <person name="Kim M.S."/>
            <person name="Kang B.C."/>
            <person name="Jo Y.D."/>
            <person name="Yang H.B."/>
            <person name="Jeong H.J."/>
            <person name="Kang W.H."/>
            <person name="Kwon J.K."/>
            <person name="Shin C."/>
            <person name="Lim J.Y."/>
            <person name="Park J.H."/>
            <person name="Huh J.H."/>
            <person name="Kim J.S."/>
            <person name="Kim B.D."/>
            <person name="Cohen O."/>
            <person name="Paran I."/>
            <person name="Suh M.C."/>
            <person name="Lee S.B."/>
            <person name="Kim Y.K."/>
            <person name="Shin Y."/>
            <person name="Noh S.J."/>
            <person name="Park J."/>
            <person name="Seo Y.S."/>
            <person name="Kwon S.Y."/>
            <person name="Kim H.A."/>
            <person name="Park J.M."/>
            <person name="Kim H.J."/>
            <person name="Choi S.B."/>
            <person name="Bosland P.W."/>
            <person name="Reeves G."/>
            <person name="Jo S.H."/>
            <person name="Lee B.W."/>
            <person name="Cho H.T."/>
            <person name="Choi H.S."/>
            <person name="Lee M.S."/>
            <person name="Yu Y."/>
            <person name="Do Choi Y."/>
            <person name="Park B.S."/>
            <person name="van Deynze A."/>
            <person name="Ashrafi H."/>
            <person name="Hill T."/>
            <person name="Kim W.T."/>
            <person name="Pai H.S."/>
            <person name="Ahn H.K."/>
            <person name="Yeam I."/>
            <person name="Giovannoni J.J."/>
            <person name="Rose J.K."/>
            <person name="Sorensen I."/>
            <person name="Lee S.J."/>
            <person name="Kim R.W."/>
            <person name="Choi I.Y."/>
            <person name="Choi B.S."/>
            <person name="Lim J.S."/>
            <person name="Lee Y.H."/>
            <person name="Choi D."/>
        </authorList>
    </citation>
    <scope>NUCLEOTIDE SEQUENCE [LARGE SCALE GENOMIC DNA]</scope>
    <source>
        <strain evidence="2">cv. CM334</strain>
    </source>
</reference>
<name>A0A2G2Z6P9_CAPAN</name>
<sequence>MTVISDRKCLIFKKGELPDVFLPCAHQVFCVNCNDKLTTTGRRVYVPDSGFQLNRESGLWCNSVVPLLVPRIAS</sequence>
<reference evidence="1 2" key="2">
    <citation type="journal article" date="2017" name="Genome Biol.">
        <title>New reference genome sequences of hot pepper reveal the massive evolution of plant disease-resistance genes by retroduplication.</title>
        <authorList>
            <person name="Kim S."/>
            <person name="Park J."/>
            <person name="Yeom S.I."/>
            <person name="Kim Y.M."/>
            <person name="Seo E."/>
            <person name="Kim K.T."/>
            <person name="Kim M.S."/>
            <person name="Lee J.M."/>
            <person name="Cheong K."/>
            <person name="Shin H.S."/>
            <person name="Kim S.B."/>
            <person name="Han K."/>
            <person name="Lee J."/>
            <person name="Park M."/>
            <person name="Lee H.A."/>
            <person name="Lee H.Y."/>
            <person name="Lee Y."/>
            <person name="Oh S."/>
            <person name="Lee J.H."/>
            <person name="Choi E."/>
            <person name="Choi E."/>
            <person name="Lee S.E."/>
            <person name="Jeon J."/>
            <person name="Kim H."/>
            <person name="Choi G."/>
            <person name="Song H."/>
            <person name="Lee J."/>
            <person name="Lee S.C."/>
            <person name="Kwon J.K."/>
            <person name="Lee H.Y."/>
            <person name="Koo N."/>
            <person name="Hong Y."/>
            <person name="Kim R.W."/>
            <person name="Kang W.H."/>
            <person name="Huh J.H."/>
            <person name="Kang B.C."/>
            <person name="Yang T.J."/>
            <person name="Lee Y.H."/>
            <person name="Bennetzen J.L."/>
            <person name="Choi D."/>
        </authorList>
    </citation>
    <scope>NUCLEOTIDE SEQUENCE [LARGE SCALE GENOMIC DNA]</scope>
    <source>
        <strain evidence="2">cv. CM334</strain>
    </source>
</reference>
<gene>
    <name evidence="1" type="ORF">T459_15728</name>
</gene>
<organism evidence="1 2">
    <name type="scientific">Capsicum annuum</name>
    <name type="common">Capsicum pepper</name>
    <dbReference type="NCBI Taxonomy" id="4072"/>
    <lineage>
        <taxon>Eukaryota</taxon>
        <taxon>Viridiplantae</taxon>
        <taxon>Streptophyta</taxon>
        <taxon>Embryophyta</taxon>
        <taxon>Tracheophyta</taxon>
        <taxon>Spermatophyta</taxon>
        <taxon>Magnoliopsida</taxon>
        <taxon>eudicotyledons</taxon>
        <taxon>Gunneridae</taxon>
        <taxon>Pentapetalae</taxon>
        <taxon>asterids</taxon>
        <taxon>lamiids</taxon>
        <taxon>Solanales</taxon>
        <taxon>Solanaceae</taxon>
        <taxon>Solanoideae</taxon>
        <taxon>Capsiceae</taxon>
        <taxon>Capsicum</taxon>
    </lineage>
</organism>
<keyword evidence="2" id="KW-1185">Reference proteome</keyword>
<dbReference type="EMBL" id="AYRZ02000006">
    <property type="protein sequence ID" value="PHT77676.1"/>
    <property type="molecule type" value="Genomic_DNA"/>
</dbReference>
<comment type="caution">
    <text evidence="1">The sequence shown here is derived from an EMBL/GenBank/DDBJ whole genome shotgun (WGS) entry which is preliminary data.</text>
</comment>
<accession>A0A2G2Z6P9</accession>
<dbReference type="Gramene" id="PHT77676">
    <property type="protein sequence ID" value="PHT77676"/>
    <property type="gene ID" value="T459_15728"/>
</dbReference>
<proteinExistence type="predicted"/>
<evidence type="ECO:0008006" key="3">
    <source>
        <dbReference type="Google" id="ProtNLM"/>
    </source>
</evidence>
<evidence type="ECO:0000313" key="1">
    <source>
        <dbReference type="EMBL" id="PHT77676.1"/>
    </source>
</evidence>
<protein>
    <recommendedName>
        <fullName evidence="3">RING-type domain-containing protein</fullName>
    </recommendedName>
</protein>
<evidence type="ECO:0000313" key="2">
    <source>
        <dbReference type="Proteomes" id="UP000222542"/>
    </source>
</evidence>
<dbReference type="AlphaFoldDB" id="A0A2G2Z6P9"/>